<dbReference type="PANTHER" id="PTHR45663">
    <property type="entry name" value="GEO12009P1"/>
    <property type="match status" value="1"/>
</dbReference>
<feature type="site" description="Contributes to redox potential value" evidence="8">
    <location>
        <position position="32"/>
    </location>
</feature>
<dbReference type="EMBL" id="BDQK01000006">
    <property type="protein sequence ID" value="GBF80113.1"/>
    <property type="molecule type" value="Genomic_DNA"/>
</dbReference>
<dbReference type="GO" id="GO:0015035">
    <property type="term" value="F:protein-disulfide reductase activity"/>
    <property type="evidence" value="ECO:0007669"/>
    <property type="project" value="UniProtKB-UniRule"/>
</dbReference>
<accession>A0A401IFP9</accession>
<feature type="domain" description="Thioredoxin" evidence="10">
    <location>
        <begin position="1"/>
        <end position="107"/>
    </location>
</feature>
<evidence type="ECO:0000256" key="3">
    <source>
        <dbReference type="ARBA" id="ARBA00022982"/>
    </source>
</evidence>
<evidence type="ECO:0000256" key="1">
    <source>
        <dbReference type="ARBA" id="ARBA00008987"/>
    </source>
</evidence>
<keyword evidence="5 9" id="KW-0676">Redox-active center</keyword>
<reference evidence="12" key="1">
    <citation type="submission" date="2017-05" db="EMBL/GenBank/DDBJ databases">
        <title>Physiological properties and genetic analysis related to exopolysaccharide production of fresh-water unicellular cyanobacterium Aphanothece sacrum, Suizenji Nori, that has been cultured as a food source in Japan.</title>
        <authorList>
            <person name="Kanesaki Y."/>
            <person name="Yoshikawa S."/>
            <person name="Ohki K."/>
        </authorList>
    </citation>
    <scope>NUCLEOTIDE SEQUENCE [LARGE SCALE GENOMIC DNA]</scope>
    <source>
        <strain evidence="12">FPU1</strain>
    </source>
</reference>
<dbReference type="InterPro" id="IPR005746">
    <property type="entry name" value="Thioredoxin"/>
</dbReference>
<comment type="similarity">
    <text evidence="1 7">Belongs to the thioredoxin family.</text>
</comment>
<dbReference type="PRINTS" id="PR00421">
    <property type="entry name" value="THIOREDOXIN"/>
</dbReference>
<evidence type="ECO:0000256" key="5">
    <source>
        <dbReference type="ARBA" id="ARBA00023284"/>
    </source>
</evidence>
<dbReference type="InterPro" id="IPR013766">
    <property type="entry name" value="Thioredoxin_domain"/>
</dbReference>
<evidence type="ECO:0000313" key="12">
    <source>
        <dbReference type="Proteomes" id="UP000287247"/>
    </source>
</evidence>
<organism evidence="11 12">
    <name type="scientific">Aphanothece sacrum FPU1</name>
    <dbReference type="NCBI Taxonomy" id="1920663"/>
    <lineage>
        <taxon>Bacteria</taxon>
        <taxon>Bacillati</taxon>
        <taxon>Cyanobacteriota</taxon>
        <taxon>Cyanophyceae</taxon>
        <taxon>Oscillatoriophycideae</taxon>
        <taxon>Chroococcales</taxon>
        <taxon>Aphanothecaceae</taxon>
        <taxon>Aphanothece</taxon>
    </lineage>
</organism>
<dbReference type="PIRSF" id="PIRSF000077">
    <property type="entry name" value="Thioredoxin"/>
    <property type="match status" value="1"/>
</dbReference>
<feature type="site" description="Contributes to redox potential value" evidence="8">
    <location>
        <position position="33"/>
    </location>
</feature>
<dbReference type="Pfam" id="PF00085">
    <property type="entry name" value="Thioredoxin"/>
    <property type="match status" value="1"/>
</dbReference>
<dbReference type="InterPro" id="IPR017937">
    <property type="entry name" value="Thioredoxin_CS"/>
</dbReference>
<keyword evidence="4 9" id="KW-1015">Disulfide bond</keyword>
<dbReference type="PROSITE" id="PS00194">
    <property type="entry name" value="THIOREDOXIN_1"/>
    <property type="match status" value="1"/>
</dbReference>
<dbReference type="FunFam" id="3.40.30.10:FF:000001">
    <property type="entry name" value="Thioredoxin"/>
    <property type="match status" value="1"/>
</dbReference>
<gene>
    <name evidence="11" type="ORF">AsFPU1_1514</name>
</gene>
<protein>
    <recommendedName>
        <fullName evidence="6 7">Thioredoxin</fullName>
    </recommendedName>
</protein>
<dbReference type="GO" id="GO:0005737">
    <property type="term" value="C:cytoplasm"/>
    <property type="evidence" value="ECO:0007669"/>
    <property type="project" value="TreeGrafter"/>
</dbReference>
<proteinExistence type="inferred from homology"/>
<dbReference type="PANTHER" id="PTHR45663:SF11">
    <property type="entry name" value="GEO12009P1"/>
    <property type="match status" value="1"/>
</dbReference>
<feature type="active site" description="Nucleophile" evidence="8">
    <location>
        <position position="34"/>
    </location>
</feature>
<evidence type="ECO:0000256" key="6">
    <source>
        <dbReference type="NCBIfam" id="TIGR01068"/>
    </source>
</evidence>
<dbReference type="AlphaFoldDB" id="A0A401IFP9"/>
<feature type="active site" description="Nucleophile" evidence="8">
    <location>
        <position position="31"/>
    </location>
</feature>
<evidence type="ECO:0000256" key="9">
    <source>
        <dbReference type="PIRSR" id="PIRSR000077-4"/>
    </source>
</evidence>
<dbReference type="Gene3D" id="3.40.30.10">
    <property type="entry name" value="Glutaredoxin"/>
    <property type="match status" value="1"/>
</dbReference>
<dbReference type="RefSeq" id="WP_124976385.1">
    <property type="nucleotide sequence ID" value="NZ_BDQK01000006.1"/>
</dbReference>
<evidence type="ECO:0000259" key="10">
    <source>
        <dbReference type="PROSITE" id="PS51352"/>
    </source>
</evidence>
<comment type="caution">
    <text evidence="11">The sequence shown here is derived from an EMBL/GenBank/DDBJ whole genome shotgun (WGS) entry which is preliminary data.</text>
</comment>
<keyword evidence="2" id="KW-0813">Transport</keyword>
<evidence type="ECO:0000256" key="4">
    <source>
        <dbReference type="ARBA" id="ARBA00023157"/>
    </source>
</evidence>
<name>A0A401IFP9_APHSA</name>
<feature type="site" description="Deprotonates C-terminal active site Cys" evidence="8">
    <location>
        <position position="25"/>
    </location>
</feature>
<dbReference type="CDD" id="cd02947">
    <property type="entry name" value="TRX_family"/>
    <property type="match status" value="1"/>
</dbReference>
<sequence>MAKASFIQTEDFEQLLIDSLPLVVDYTATWCGPCRVISPFIDQLAEMYEGRANVVKIDIDQNKDNAKKYGIRSIPAVLIFKDGEVVETLVGKAPYETFSQALEKHLSTMDN</sequence>
<evidence type="ECO:0000313" key="11">
    <source>
        <dbReference type="EMBL" id="GBF80113.1"/>
    </source>
</evidence>
<dbReference type="PROSITE" id="PS51352">
    <property type="entry name" value="THIOREDOXIN_2"/>
    <property type="match status" value="1"/>
</dbReference>
<dbReference type="Proteomes" id="UP000287247">
    <property type="component" value="Unassembled WGS sequence"/>
</dbReference>
<dbReference type="OrthoDB" id="530955at2"/>
<keyword evidence="12" id="KW-1185">Reference proteome</keyword>
<evidence type="ECO:0000256" key="2">
    <source>
        <dbReference type="ARBA" id="ARBA00022448"/>
    </source>
</evidence>
<dbReference type="NCBIfam" id="TIGR01068">
    <property type="entry name" value="thioredoxin"/>
    <property type="match status" value="1"/>
</dbReference>
<evidence type="ECO:0000256" key="7">
    <source>
        <dbReference type="PIRNR" id="PIRNR000077"/>
    </source>
</evidence>
<dbReference type="InterPro" id="IPR036249">
    <property type="entry name" value="Thioredoxin-like_sf"/>
</dbReference>
<feature type="disulfide bond" description="Redox-active" evidence="9">
    <location>
        <begin position="31"/>
        <end position="34"/>
    </location>
</feature>
<evidence type="ECO:0000256" key="8">
    <source>
        <dbReference type="PIRSR" id="PIRSR000077-1"/>
    </source>
</evidence>
<dbReference type="SUPFAM" id="SSF52833">
    <property type="entry name" value="Thioredoxin-like"/>
    <property type="match status" value="1"/>
</dbReference>
<keyword evidence="3" id="KW-0249">Electron transport</keyword>